<dbReference type="Gene3D" id="2.10.25.10">
    <property type="entry name" value="Laminin"/>
    <property type="match status" value="1"/>
</dbReference>
<evidence type="ECO:0000313" key="4">
    <source>
        <dbReference type="Proteomes" id="UP001159428"/>
    </source>
</evidence>
<comment type="caution">
    <text evidence="3">The sequence shown here is derived from an EMBL/GenBank/DDBJ whole genome shotgun (WGS) entry which is preliminary data.</text>
</comment>
<dbReference type="PROSITE" id="PS00022">
    <property type="entry name" value="EGF_1"/>
    <property type="match status" value="1"/>
</dbReference>
<dbReference type="Pfam" id="PF00008">
    <property type="entry name" value="EGF"/>
    <property type="match status" value="1"/>
</dbReference>
<protein>
    <recommendedName>
        <fullName evidence="2">EGF-like domain-containing protein</fullName>
    </recommendedName>
</protein>
<dbReference type="SUPFAM" id="SSF57196">
    <property type="entry name" value="EGF/Laminin"/>
    <property type="match status" value="1"/>
</dbReference>
<gene>
    <name evidence="3" type="ORF">PMEA_00028842</name>
</gene>
<dbReference type="PROSITE" id="PS50026">
    <property type="entry name" value="EGF_3"/>
    <property type="match status" value="1"/>
</dbReference>
<dbReference type="AlphaFoldDB" id="A0AAU9VYB4"/>
<comment type="caution">
    <text evidence="1">Lacks conserved residue(s) required for the propagation of feature annotation.</text>
</comment>
<accession>A0AAU9VYB4</accession>
<feature type="disulfide bond" evidence="1">
    <location>
        <begin position="35"/>
        <end position="52"/>
    </location>
</feature>
<proteinExistence type="predicted"/>
<feature type="domain" description="EGF-like" evidence="2">
    <location>
        <begin position="18"/>
        <end position="64"/>
    </location>
</feature>
<dbReference type="InterPro" id="IPR000742">
    <property type="entry name" value="EGF"/>
</dbReference>
<dbReference type="Proteomes" id="UP001159428">
    <property type="component" value="Unassembled WGS sequence"/>
</dbReference>
<evidence type="ECO:0000256" key="1">
    <source>
        <dbReference type="PROSITE-ProRule" id="PRU00076"/>
    </source>
</evidence>
<feature type="disulfide bond" evidence="1">
    <location>
        <begin position="54"/>
        <end position="63"/>
    </location>
</feature>
<keyword evidence="4" id="KW-1185">Reference proteome</keyword>
<dbReference type="EMBL" id="CALNXJ010000006">
    <property type="protein sequence ID" value="CAH3042494.1"/>
    <property type="molecule type" value="Genomic_DNA"/>
</dbReference>
<dbReference type="PROSITE" id="PS01186">
    <property type="entry name" value="EGF_2"/>
    <property type="match status" value="1"/>
</dbReference>
<organism evidence="3 4">
    <name type="scientific">Pocillopora meandrina</name>
    <dbReference type="NCBI Taxonomy" id="46732"/>
    <lineage>
        <taxon>Eukaryota</taxon>
        <taxon>Metazoa</taxon>
        <taxon>Cnidaria</taxon>
        <taxon>Anthozoa</taxon>
        <taxon>Hexacorallia</taxon>
        <taxon>Scleractinia</taxon>
        <taxon>Astrocoeniina</taxon>
        <taxon>Pocilloporidae</taxon>
        <taxon>Pocillopora</taxon>
    </lineage>
</organism>
<sequence>MCESNNVSDESQFSGFFLEDSCLISFWPSSSSSPCLRNGTCQAGYTSKGFRCLCRTGFTGESCWLGTYKKFSFRCFN</sequence>
<keyword evidence="1" id="KW-0245">EGF-like domain</keyword>
<name>A0AAU9VYB4_9CNID</name>
<keyword evidence="1" id="KW-1015">Disulfide bond</keyword>
<reference evidence="3 4" key="1">
    <citation type="submission" date="2022-05" db="EMBL/GenBank/DDBJ databases">
        <authorList>
            <consortium name="Genoscope - CEA"/>
            <person name="William W."/>
        </authorList>
    </citation>
    <scope>NUCLEOTIDE SEQUENCE [LARGE SCALE GENOMIC DNA]</scope>
</reference>
<evidence type="ECO:0000259" key="2">
    <source>
        <dbReference type="PROSITE" id="PS50026"/>
    </source>
</evidence>
<evidence type="ECO:0000313" key="3">
    <source>
        <dbReference type="EMBL" id="CAH3042494.1"/>
    </source>
</evidence>